<keyword evidence="2" id="KW-0472">Membrane</keyword>
<name>A0A1G7AC38_9BACT</name>
<sequence length="597" mass="67959">MCTVTYIPTERGAFLTSNRDERTDRTPAEPPVTRSGGDSLLYPRDAHAGGTWIAMKGRRDAAVLLNGGFTNHRREPFYRKSRGIVMLEIIDSTAPTECFASMPLEGIEPFTLILFIRGALVRCTWDGIRKHCQELDSTRPHIWASATLYGREAQEMRVRSLQNWFAKTTINTRNVLDFHLQDDIRFNASQSFHSNRAAMATVSVTSIDLDSEEPAVYYHDLLSEKWSVSVPQPGPASTPLAFDSFRWKIKRFLIRARSWEYWPLVCVYLPMVPLWLWLSVKARSFWFFGAANPSMRYAGFTGESKYKIYSLMPRGSYPETVRCEAGCSLETMQSLLINTSLKLPLMAKPDIGERGTQVKLLETPEGLEQYRLRSWVNFLLQPYIDYPNEAGIFYHRMPGNDQGQLSGIVGKELLSVSGDGKSDILTFIMQDERAILQLPELHRALGDKLGDIPAAGKNVLLVPYGNHSRGARFVDLSHRISPALTRVIDNICSSIPGFYFGRLDIRFKSWEDLEAGRHFSVIELNGAASEPTHIYDPIHSIFFAWKEIYKHWEVLCQISITNSRNGIQGMCFKDGLEMLREHSKRSVLTKQKYTQFV</sequence>
<proteinExistence type="predicted"/>
<dbReference type="EMBL" id="FNAN01000003">
    <property type="protein sequence ID" value="SDE12320.1"/>
    <property type="molecule type" value="Genomic_DNA"/>
</dbReference>
<evidence type="ECO:0000256" key="1">
    <source>
        <dbReference type="SAM" id="MobiDB-lite"/>
    </source>
</evidence>
<organism evidence="3 4">
    <name type="scientific">Dyadobacter soli</name>
    <dbReference type="NCBI Taxonomy" id="659014"/>
    <lineage>
        <taxon>Bacteria</taxon>
        <taxon>Pseudomonadati</taxon>
        <taxon>Bacteroidota</taxon>
        <taxon>Cytophagia</taxon>
        <taxon>Cytophagales</taxon>
        <taxon>Spirosomataceae</taxon>
        <taxon>Dyadobacter</taxon>
    </lineage>
</organism>
<evidence type="ECO:0000256" key="2">
    <source>
        <dbReference type="SAM" id="Phobius"/>
    </source>
</evidence>
<dbReference type="RefSeq" id="WP_090147712.1">
    <property type="nucleotide sequence ID" value="NZ_FNAN01000003.1"/>
</dbReference>
<dbReference type="AlphaFoldDB" id="A0A1G7AC38"/>
<feature type="compositionally biased region" description="Basic and acidic residues" evidence="1">
    <location>
        <begin position="18"/>
        <end position="27"/>
    </location>
</feature>
<dbReference type="Proteomes" id="UP000198748">
    <property type="component" value="Unassembled WGS sequence"/>
</dbReference>
<reference evidence="4" key="1">
    <citation type="submission" date="2016-10" db="EMBL/GenBank/DDBJ databases">
        <authorList>
            <person name="Varghese N."/>
            <person name="Submissions S."/>
        </authorList>
    </citation>
    <scope>NUCLEOTIDE SEQUENCE [LARGE SCALE GENOMIC DNA]</scope>
    <source>
        <strain evidence="4">DSM 25329</strain>
    </source>
</reference>
<dbReference type="Pfam" id="PF05742">
    <property type="entry name" value="TANGO2"/>
    <property type="match status" value="1"/>
</dbReference>
<dbReference type="SUPFAM" id="SSF56059">
    <property type="entry name" value="Glutathione synthetase ATP-binding domain-like"/>
    <property type="match status" value="1"/>
</dbReference>
<keyword evidence="4" id="KW-1185">Reference proteome</keyword>
<evidence type="ECO:0000313" key="3">
    <source>
        <dbReference type="EMBL" id="SDE12320.1"/>
    </source>
</evidence>
<keyword evidence="2" id="KW-0812">Transmembrane</keyword>
<dbReference type="OrthoDB" id="9775266at2"/>
<gene>
    <name evidence="3" type="ORF">SAMN04487996_103400</name>
</gene>
<feature type="transmembrane region" description="Helical" evidence="2">
    <location>
        <begin position="259"/>
        <end position="278"/>
    </location>
</feature>
<dbReference type="InterPro" id="IPR008551">
    <property type="entry name" value="TANGO2"/>
</dbReference>
<accession>A0A1G7AC38</accession>
<keyword evidence="2" id="KW-1133">Transmembrane helix</keyword>
<protein>
    <submittedName>
        <fullName evidence="3">Transport and Golgi organisation 2</fullName>
    </submittedName>
</protein>
<feature type="region of interest" description="Disordered" evidence="1">
    <location>
        <begin position="13"/>
        <end position="40"/>
    </location>
</feature>
<dbReference type="STRING" id="659014.SAMN04487996_103400"/>
<evidence type="ECO:0000313" key="4">
    <source>
        <dbReference type="Proteomes" id="UP000198748"/>
    </source>
</evidence>